<dbReference type="Gene3D" id="3.10.20.90">
    <property type="entry name" value="Phosphatidylinositol 3-kinase Catalytic Subunit, Chain A, domain 1"/>
    <property type="match status" value="1"/>
</dbReference>
<dbReference type="CDD" id="cd17039">
    <property type="entry name" value="Ubl_ubiquitin_like"/>
    <property type="match status" value="1"/>
</dbReference>
<feature type="compositionally biased region" description="Polar residues" evidence="1">
    <location>
        <begin position="100"/>
        <end position="120"/>
    </location>
</feature>
<dbReference type="RefSeq" id="XP_048334810.1">
    <property type="nucleotide sequence ID" value="XM_048478853.2"/>
</dbReference>
<dbReference type="InterPro" id="IPR019956">
    <property type="entry name" value="Ubiquitin_dom"/>
</dbReference>
<feature type="region of interest" description="Disordered" evidence="1">
    <location>
        <begin position="430"/>
        <end position="481"/>
    </location>
</feature>
<feature type="compositionally biased region" description="Polar residues" evidence="1">
    <location>
        <begin position="445"/>
        <end position="468"/>
    </location>
</feature>
<dbReference type="SMART" id="SM00213">
    <property type="entry name" value="UBQ"/>
    <property type="match status" value="1"/>
</dbReference>
<reference evidence="3" key="1">
    <citation type="submission" date="2025-05" db="UniProtKB">
        <authorList>
            <consortium name="RefSeq"/>
        </authorList>
    </citation>
    <scope>NUCLEOTIDE SEQUENCE [LARGE SCALE GENOMIC DNA]</scope>
</reference>
<evidence type="ECO:0000259" key="2">
    <source>
        <dbReference type="PROSITE" id="PS50053"/>
    </source>
</evidence>
<feature type="compositionally biased region" description="Polar residues" evidence="1">
    <location>
        <begin position="528"/>
        <end position="556"/>
    </location>
</feature>
<accession>A0ABM3ISV7</accession>
<dbReference type="Proteomes" id="UP001652623">
    <property type="component" value="Chromosome 1"/>
</dbReference>
<dbReference type="PANTHER" id="PTHR15204:SF0">
    <property type="entry name" value="LARGE PROLINE-RICH PROTEIN BAG6"/>
    <property type="match status" value="1"/>
</dbReference>
<dbReference type="InterPro" id="IPR029071">
    <property type="entry name" value="Ubiquitin-like_domsf"/>
</dbReference>
<dbReference type="PRINTS" id="PR00348">
    <property type="entry name" value="UBIQUITIN"/>
</dbReference>
<dbReference type="SUPFAM" id="SSF54236">
    <property type="entry name" value="Ubiquitin-like"/>
    <property type="match status" value="1"/>
</dbReference>
<dbReference type="PROSITE" id="PS50053">
    <property type="entry name" value="UBIQUITIN_2"/>
    <property type="match status" value="1"/>
</dbReference>
<evidence type="ECO:0000256" key="1">
    <source>
        <dbReference type="SAM" id="MobiDB-lite"/>
    </source>
</evidence>
<keyword evidence="3" id="KW-1185">Reference proteome</keyword>
<evidence type="ECO:0000313" key="3">
    <source>
        <dbReference type="Proteomes" id="UP001652623"/>
    </source>
</evidence>
<dbReference type="Pfam" id="PF00240">
    <property type="entry name" value="ubiquitin"/>
    <property type="match status" value="1"/>
</dbReference>
<dbReference type="InterPro" id="IPR000626">
    <property type="entry name" value="Ubiquitin-like_dom"/>
</dbReference>
<feature type="region of interest" description="Disordered" evidence="1">
    <location>
        <begin position="621"/>
        <end position="656"/>
    </location>
</feature>
<protein>
    <submittedName>
        <fullName evidence="4">Ubiquitin-like domain-containing protein CIP73 isoform X1</fullName>
    </submittedName>
</protein>
<feature type="compositionally biased region" description="Polar residues" evidence="1">
    <location>
        <begin position="268"/>
        <end position="277"/>
    </location>
</feature>
<reference evidence="4" key="2">
    <citation type="submission" date="2025-08" db="UniProtKB">
        <authorList>
            <consortium name="RefSeq"/>
        </authorList>
    </citation>
    <scope>IDENTIFICATION</scope>
    <source>
        <tissue evidence="4">Seedling</tissue>
    </source>
</reference>
<sequence>MGSNFEGQTLGSDAVGGSEAIEIKIKTLDSQTYTLRVDKQMPVPALKEQIASVTGVLSERQRLICRGKVLKDDQLLSAYHVEDGHTLHLVVRQPIPPSSEGLSNFPATDPASSTSRGHSNQVAPGVVIETFSVPVQGDGVPPEINRIVSAVLGSIGLSHVGSGSEAFDFREHGSQRPERTAGATGIFDTTQLQPEHAGMRVPSDRLHGTFGHSAAFSLGSLSSNVIPDSLTTLSQYLRRIRSEFDAMGRDAGTSGQAGAAHTTESRSSKTAPSSSGTRPEGFPTPASLAEVMLSTRQMLIEQTAESLYQLARQLENQVNVTDPSSRLNIQSTAFRTGALFNDLGAFLLELGRTIMTLRLGQTPSEAVVNAGPSVFISPSAPNPIMPLPFQVATSFGAIPMGAVQPSSSLVNGRGTGFLPRRIDIQIRRGSSTATHDANREEHGDTQQPSGQRDPTTSSGGENPVTQAASRVPEGPTFAGDSGVRVVPIRTMVAAVPGPFSRLPSDSSGNSVGLYYPVLGRLQHVASGHVSSDRGSQASGERNPASVHTEQQMAQASVQRLNDLAQDGSIPTSDLRQPEPSNTRSININILSAGRMQNNNESDRQIPSSVMQFLRTLFPGGEIHVEDGGLEGTPAGSEPDQARTSSDIARAPEAEPRVSDEGIFLSNLLHQIMPVIAQQAGAEQDVVPPEQINASERTMTQDSSNEAENSNAGTSRRPSDDDSNPQSSKRQKEIFCGVIQEV</sequence>
<dbReference type="GeneID" id="107427587"/>
<dbReference type="PANTHER" id="PTHR15204">
    <property type="entry name" value="LARGE PROLINE-RICH PROTEIN BAG6"/>
    <property type="match status" value="1"/>
</dbReference>
<organism evidence="3 4">
    <name type="scientific">Ziziphus jujuba</name>
    <name type="common">Chinese jujube</name>
    <name type="synonym">Ziziphus sativa</name>
    <dbReference type="NCBI Taxonomy" id="326968"/>
    <lineage>
        <taxon>Eukaryota</taxon>
        <taxon>Viridiplantae</taxon>
        <taxon>Streptophyta</taxon>
        <taxon>Embryophyta</taxon>
        <taxon>Tracheophyta</taxon>
        <taxon>Spermatophyta</taxon>
        <taxon>Magnoliopsida</taxon>
        <taxon>eudicotyledons</taxon>
        <taxon>Gunneridae</taxon>
        <taxon>Pentapetalae</taxon>
        <taxon>rosids</taxon>
        <taxon>fabids</taxon>
        <taxon>Rosales</taxon>
        <taxon>Rhamnaceae</taxon>
        <taxon>Paliureae</taxon>
        <taxon>Ziziphus</taxon>
    </lineage>
</organism>
<proteinExistence type="predicted"/>
<feature type="region of interest" description="Disordered" evidence="1">
    <location>
        <begin position="526"/>
        <end position="556"/>
    </location>
</feature>
<feature type="region of interest" description="Disordered" evidence="1">
    <location>
        <begin position="248"/>
        <end position="285"/>
    </location>
</feature>
<feature type="region of interest" description="Disordered" evidence="1">
    <location>
        <begin position="98"/>
        <end position="120"/>
    </location>
</feature>
<evidence type="ECO:0000313" key="4">
    <source>
        <dbReference type="RefSeq" id="XP_048334810.1"/>
    </source>
</evidence>
<name>A0ABM3ISV7_ZIZJJ</name>
<feature type="domain" description="Ubiquitin-like" evidence="2">
    <location>
        <begin position="21"/>
        <end position="94"/>
    </location>
</feature>
<feature type="compositionally biased region" description="Polar residues" evidence="1">
    <location>
        <begin position="691"/>
        <end position="715"/>
    </location>
</feature>
<feature type="region of interest" description="Disordered" evidence="1">
    <location>
        <begin position="690"/>
        <end position="741"/>
    </location>
</feature>
<gene>
    <name evidence="4" type="primary">LOC107427587</name>
</gene>